<dbReference type="AlphaFoldDB" id="A0AA86N0B5"/>
<organism evidence="1 2">
    <name type="scientific">Nitrospira tepida</name>
    <dbReference type="NCBI Taxonomy" id="2973512"/>
    <lineage>
        <taxon>Bacteria</taxon>
        <taxon>Pseudomonadati</taxon>
        <taxon>Nitrospirota</taxon>
        <taxon>Nitrospiria</taxon>
        <taxon>Nitrospirales</taxon>
        <taxon>Nitrospiraceae</taxon>
        <taxon>Nitrospira</taxon>
    </lineage>
</organism>
<reference evidence="1" key="1">
    <citation type="submission" date="2022-10" db="EMBL/GenBank/DDBJ databases">
        <authorList>
            <person name="Koch H."/>
        </authorList>
    </citation>
    <scope>NUCLEOTIDE SEQUENCE</scope>
    <source>
        <strain evidence="1">DNF</strain>
    </source>
</reference>
<dbReference type="KEGG" id="nti:DNFV4_02754"/>
<name>A0AA86N0B5_9BACT</name>
<gene>
    <name evidence="1" type="ORF">DNFV4_02754</name>
</gene>
<dbReference type="EMBL" id="OX365700">
    <property type="protein sequence ID" value="CAI4032324.1"/>
    <property type="molecule type" value="Genomic_DNA"/>
</dbReference>
<proteinExistence type="predicted"/>
<keyword evidence="2" id="KW-1185">Reference proteome</keyword>
<dbReference type="Proteomes" id="UP001179121">
    <property type="component" value="Chromosome"/>
</dbReference>
<evidence type="ECO:0000313" key="1">
    <source>
        <dbReference type="EMBL" id="CAI4032324.1"/>
    </source>
</evidence>
<accession>A0AA86N0B5</accession>
<evidence type="ECO:0000313" key="2">
    <source>
        <dbReference type="Proteomes" id="UP001179121"/>
    </source>
</evidence>
<sequence>MRLEAVGQPIRYRWPGGEIVLIPGQPVEVEPDRARRILAKLGDRVRPVGLPQPGDPIRWDSPLFGTCEGEVLATYPDGSVLVWHPATDRLAKIPAEWMTERGR</sequence>
<protein>
    <submittedName>
        <fullName evidence="1">Uncharacterized protein</fullName>
    </submittedName>
</protein>
<dbReference type="RefSeq" id="WP_289269057.1">
    <property type="nucleotide sequence ID" value="NZ_OX365700.1"/>
</dbReference>